<dbReference type="AlphaFoldDB" id="A0A212KEV8"/>
<dbReference type="PANTHER" id="PTHR34351">
    <property type="entry name" value="SLR1927 PROTEIN-RELATED"/>
    <property type="match status" value="1"/>
</dbReference>
<reference evidence="1" key="1">
    <citation type="submission" date="2016-04" db="EMBL/GenBank/DDBJ databases">
        <authorList>
            <person name="Evans L.H."/>
            <person name="Alamgir A."/>
            <person name="Owens N."/>
            <person name="Weber N.D."/>
            <person name="Virtaneva K."/>
            <person name="Barbian K."/>
            <person name="Babar A."/>
            <person name="Rosenke K."/>
        </authorList>
    </citation>
    <scope>NUCLEOTIDE SEQUENCE</scope>
    <source>
        <strain evidence="1">86</strain>
    </source>
</reference>
<gene>
    <name evidence="1" type="ORF">KL86CLO1_12885</name>
</gene>
<name>A0A212KEV8_9FIRM</name>
<evidence type="ECO:0000313" key="1">
    <source>
        <dbReference type="EMBL" id="SBW10246.1"/>
    </source>
</evidence>
<dbReference type="EMBL" id="FLUN01000001">
    <property type="protein sequence ID" value="SBW10246.1"/>
    <property type="molecule type" value="Genomic_DNA"/>
</dbReference>
<accession>A0A212KEV8</accession>
<proteinExistence type="predicted"/>
<sequence length="336" mass="36798">MTRCRIGYLLTLLGAAAFFLSFHGYFSFYVLILALVFPLFSLVVSLPGMLGARVSFAVSERSIRRGDSVRLTLTFRSRANLPAARVSALFSCTNLMTGDALTFRKRAAGGSAGLALEDEVEALHCGLVRCTASRLKVCDLLGLFSLSLAAPEEVFFLALPLDLPPEKLPALLEEGERQLILKPRPGGGPGEDYDLRPYRAGDPMRSVHWKLSSKLDELVVREVLEPVQVQIVLTYNHFGSPEDLDRVLDRLDAISRALIERERPHAIRWAEPVTGVVQRAVISSLNDLRAFEYAAFSTAAPKSGLSVLAQPVRVTGRAAHLRHLHISPAERGGGKT</sequence>
<protein>
    <submittedName>
        <fullName evidence="1">Uncharacterized protein</fullName>
    </submittedName>
</protein>
<organism evidence="1">
    <name type="scientific">uncultured Eubacteriales bacterium</name>
    <dbReference type="NCBI Taxonomy" id="172733"/>
    <lineage>
        <taxon>Bacteria</taxon>
        <taxon>Bacillati</taxon>
        <taxon>Bacillota</taxon>
        <taxon>Clostridia</taxon>
        <taxon>Eubacteriales</taxon>
        <taxon>environmental samples</taxon>
    </lineage>
</organism>